<dbReference type="Proteomes" id="UP000053780">
    <property type="component" value="Unassembled WGS sequence"/>
</dbReference>
<dbReference type="AlphaFoldDB" id="T0MBI4"/>
<dbReference type="OrthoDB" id="2190647at2759"/>
<evidence type="ECO:0000313" key="1">
    <source>
        <dbReference type="EMBL" id="EQB60546.1"/>
    </source>
</evidence>
<proteinExistence type="predicted"/>
<protein>
    <submittedName>
        <fullName evidence="1">Uncharacterized protein</fullName>
    </submittedName>
</protein>
<feature type="non-terminal residue" evidence="1">
    <location>
        <position position="1"/>
    </location>
</feature>
<reference evidence="1 2" key="1">
    <citation type="journal article" date="2013" name="BMC Genomics">
        <title>Genome sequencing and comparative genomics of honey bee microsporidia, Nosema apis reveal novel insights into host-parasite interactions.</title>
        <authorList>
            <person name="Chen Yp."/>
            <person name="Pettis J.S."/>
            <person name="Zhao Y."/>
            <person name="Liu X."/>
            <person name="Tallon L.J."/>
            <person name="Sadzewicz L.D."/>
            <person name="Li R."/>
            <person name="Zheng H."/>
            <person name="Huang S."/>
            <person name="Zhang X."/>
            <person name="Hamilton M.C."/>
            <person name="Pernal S.F."/>
            <person name="Melathopoulos A.P."/>
            <person name="Yan X."/>
            <person name="Evans J.D."/>
        </authorList>
    </citation>
    <scope>NUCLEOTIDE SEQUENCE [LARGE SCALE GENOMIC DNA]</scope>
    <source>
        <strain evidence="1 2">BRL 01</strain>
    </source>
</reference>
<name>T0MBI4_9MICR</name>
<keyword evidence="2" id="KW-1185">Reference proteome</keyword>
<evidence type="ECO:0000313" key="2">
    <source>
        <dbReference type="Proteomes" id="UP000053780"/>
    </source>
</evidence>
<dbReference type="HOGENOM" id="CLU_2432919_0_0_1"/>
<dbReference type="VEuPathDB" id="MicrosporidiaDB:NAPIS_ORF01879"/>
<accession>T0MBI4</accession>
<organism evidence="1 2">
    <name type="scientific">Vairimorpha apis BRL 01</name>
    <dbReference type="NCBI Taxonomy" id="1037528"/>
    <lineage>
        <taxon>Eukaryota</taxon>
        <taxon>Fungi</taxon>
        <taxon>Fungi incertae sedis</taxon>
        <taxon>Microsporidia</taxon>
        <taxon>Nosematidae</taxon>
        <taxon>Vairimorpha</taxon>
    </lineage>
</organism>
<gene>
    <name evidence="1" type="ORF">NAPIS_ORF01879</name>
</gene>
<dbReference type="EMBL" id="KE647276">
    <property type="protein sequence ID" value="EQB60546.1"/>
    <property type="molecule type" value="Genomic_DNA"/>
</dbReference>
<sequence>NYETTNKICLVVERYVEIENTKVIYIGFDLEYQKINIDYNKTSKYLYRIRDLVKQLTNDVVQGMRKQENGIGTANNLNKSFGQISNFKTFF</sequence>